<reference evidence="1" key="1">
    <citation type="submission" date="2020-12" db="EMBL/GenBank/DDBJ databases">
        <title>WGS assembly of Carya illinoinensis cv. Pawnee.</title>
        <authorList>
            <person name="Platts A."/>
            <person name="Shu S."/>
            <person name="Wright S."/>
            <person name="Barry K."/>
            <person name="Edger P."/>
            <person name="Pires J.C."/>
            <person name="Schmutz J."/>
        </authorList>
    </citation>
    <scope>NUCLEOTIDE SEQUENCE</scope>
    <source>
        <tissue evidence="1">Leaf</tissue>
    </source>
</reference>
<sequence length="52" mass="5950">MVATKNLYVRVSRACFHTVSIVGYLHRHGSLLKHLVDAAKLRREGDCTELRQ</sequence>
<name>A0A8T1RKN2_CARIL</name>
<accession>A0A8T1RKN2</accession>
<comment type="caution">
    <text evidence="1">The sequence shown here is derived from an EMBL/GenBank/DDBJ whole genome shotgun (WGS) entry which is preliminary data.</text>
</comment>
<evidence type="ECO:0000313" key="2">
    <source>
        <dbReference type="Proteomes" id="UP000811609"/>
    </source>
</evidence>
<gene>
    <name evidence="1" type="ORF">CIPAW_01G099200</name>
</gene>
<evidence type="ECO:0000313" key="1">
    <source>
        <dbReference type="EMBL" id="KAG6667408.1"/>
    </source>
</evidence>
<dbReference type="Proteomes" id="UP000811609">
    <property type="component" value="Chromosome 1"/>
</dbReference>
<organism evidence="1 2">
    <name type="scientific">Carya illinoinensis</name>
    <name type="common">Pecan</name>
    <dbReference type="NCBI Taxonomy" id="32201"/>
    <lineage>
        <taxon>Eukaryota</taxon>
        <taxon>Viridiplantae</taxon>
        <taxon>Streptophyta</taxon>
        <taxon>Embryophyta</taxon>
        <taxon>Tracheophyta</taxon>
        <taxon>Spermatophyta</taxon>
        <taxon>Magnoliopsida</taxon>
        <taxon>eudicotyledons</taxon>
        <taxon>Gunneridae</taxon>
        <taxon>Pentapetalae</taxon>
        <taxon>rosids</taxon>
        <taxon>fabids</taxon>
        <taxon>Fagales</taxon>
        <taxon>Juglandaceae</taxon>
        <taxon>Carya</taxon>
    </lineage>
</organism>
<dbReference type="EMBL" id="CM031809">
    <property type="protein sequence ID" value="KAG6667408.1"/>
    <property type="molecule type" value="Genomic_DNA"/>
</dbReference>
<protein>
    <submittedName>
        <fullName evidence="1">Uncharacterized protein</fullName>
    </submittedName>
</protein>
<keyword evidence="2" id="KW-1185">Reference proteome</keyword>
<proteinExistence type="predicted"/>
<dbReference type="AlphaFoldDB" id="A0A8T1RKN2"/>